<dbReference type="GO" id="GO:0009986">
    <property type="term" value="C:cell surface"/>
    <property type="evidence" value="ECO:0007669"/>
    <property type="project" value="InterPro"/>
</dbReference>
<dbReference type="AlphaFoldDB" id="A0AA40X2Z8"/>
<organism evidence="2 3">
    <name type="scientific">Rouxiella silvae</name>
    <dbReference type="NCBI Taxonomy" id="1646373"/>
    <lineage>
        <taxon>Bacteria</taxon>
        <taxon>Pseudomonadati</taxon>
        <taxon>Pseudomonadota</taxon>
        <taxon>Gammaproteobacteria</taxon>
        <taxon>Enterobacterales</taxon>
        <taxon>Yersiniaceae</taxon>
        <taxon>Rouxiella</taxon>
    </lineage>
</organism>
<feature type="domain" description="Hypersensitivity response secretion-like HrpJ" evidence="1">
    <location>
        <begin position="100"/>
        <end position="232"/>
    </location>
</feature>
<evidence type="ECO:0000313" key="2">
    <source>
        <dbReference type="EMBL" id="MBF6637706.1"/>
    </source>
</evidence>
<reference evidence="2" key="2">
    <citation type="submission" date="2022-09" db="EMBL/GenBank/DDBJ databases">
        <title>Rouxiella aceris sp. nov., isolated from tree sap and emended description of the genus Rhouxiella.</title>
        <authorList>
            <person name="Kim I.S."/>
        </authorList>
    </citation>
    <scope>NUCLEOTIDE SEQUENCE</scope>
    <source>
        <strain evidence="2">SAP-2</strain>
    </source>
</reference>
<reference evidence="2" key="1">
    <citation type="submission" date="2020-11" db="EMBL/GenBank/DDBJ databases">
        <authorList>
            <person name="Lee S.D."/>
        </authorList>
    </citation>
    <scope>NUCLEOTIDE SEQUENCE</scope>
    <source>
        <strain evidence="2">SAP-2</strain>
    </source>
</reference>
<dbReference type="SUPFAM" id="SSF140591">
    <property type="entry name" value="Type III secretion system domain"/>
    <property type="match status" value="1"/>
</dbReference>
<evidence type="ECO:0000313" key="3">
    <source>
        <dbReference type="Proteomes" id="UP000705283"/>
    </source>
</evidence>
<dbReference type="Pfam" id="PF07201">
    <property type="entry name" value="HrpJ"/>
    <property type="match status" value="1"/>
</dbReference>
<proteinExistence type="predicted"/>
<sequence length="391" mass="44621">MEAKLGAKLILSRINSDSSHLATVRLREQQRTKAQTDKESVNNKVIDEGAQDNADLFVIDADSANELISRASQAVDESLLASSQFRTRRDLSVKSGADTENNFDSILEENTVHKIAQLLKFISGVEGNSIRDILFKFMKLFPDESDRVKLLRKLLAKKNIDEATKSTLKILLESIEKEAEPKRLKAGINVAMKALLFGRSLGVSSSLLRNCYRDFLETNKNETHIYLYWITLFGYKKRKAILKFVESALLIDIDSMDPSCSLVEFGQVLARLSQLKKLRTVDESFIKVLLRAANYRDLNQGEEDCLLFLFCILTDAEKVKDYLYELLCKSTLVNEDKRRVILVQIVCNLCKCLPIEFFENVEDKELLAKKLDETLAFHFNSEVTKKHHLQQ</sequence>
<dbReference type="RefSeq" id="WP_194978198.1">
    <property type="nucleotide sequence ID" value="NZ_CBCSCF010000003.1"/>
</dbReference>
<dbReference type="Proteomes" id="UP000705283">
    <property type="component" value="Unassembled WGS sequence"/>
</dbReference>
<dbReference type="InterPro" id="IPR003520">
    <property type="entry name" value="Invas_InvE"/>
</dbReference>
<dbReference type="Gene3D" id="1.10.150.630">
    <property type="match status" value="1"/>
</dbReference>
<dbReference type="InterPro" id="IPR013401">
    <property type="entry name" value="T3SS_LcrE"/>
</dbReference>
<dbReference type="GO" id="GO:0019867">
    <property type="term" value="C:outer membrane"/>
    <property type="evidence" value="ECO:0007669"/>
    <property type="project" value="InterPro"/>
</dbReference>
<comment type="caution">
    <text evidence="2">The sequence shown here is derived from an EMBL/GenBank/DDBJ whole genome shotgun (WGS) entry which is preliminary data.</text>
</comment>
<evidence type="ECO:0000259" key="1">
    <source>
        <dbReference type="Pfam" id="PF07201"/>
    </source>
</evidence>
<gene>
    <name evidence="2" type="primary">sctW</name>
    <name evidence="2" type="ORF">ITX54_13660</name>
</gene>
<dbReference type="InterPro" id="IPR010812">
    <property type="entry name" value="HrpJ-like"/>
</dbReference>
<name>A0AA40X2Z8_9GAMM</name>
<dbReference type="EMBL" id="JADMKS010000005">
    <property type="protein sequence ID" value="MBF6637706.1"/>
    <property type="molecule type" value="Genomic_DNA"/>
</dbReference>
<dbReference type="PRINTS" id="PR01344">
    <property type="entry name" value="INVEPROTEIN"/>
</dbReference>
<dbReference type="GO" id="GO:0030254">
    <property type="term" value="P:protein secretion by the type III secretion system"/>
    <property type="evidence" value="ECO:0007669"/>
    <property type="project" value="InterPro"/>
</dbReference>
<protein>
    <submittedName>
        <fullName evidence="2">Type III secretion system gatekeeper subunit SctW</fullName>
    </submittedName>
</protein>
<dbReference type="GO" id="GO:0050709">
    <property type="term" value="P:negative regulation of protein secretion"/>
    <property type="evidence" value="ECO:0007669"/>
    <property type="project" value="InterPro"/>
</dbReference>
<accession>A0AA40X2Z8</accession>
<dbReference type="NCBIfam" id="TIGR02568">
    <property type="entry name" value="LcrE"/>
    <property type="match status" value="1"/>
</dbReference>